<dbReference type="PANTHER" id="PTHR46558:SF11">
    <property type="entry name" value="HTH-TYPE TRANSCRIPTIONAL REGULATOR XRE"/>
    <property type="match status" value="1"/>
</dbReference>
<dbReference type="AlphaFoldDB" id="A0A4Y7U450"/>
<dbReference type="Gene3D" id="1.10.260.40">
    <property type="entry name" value="lambda repressor-like DNA-binding domains"/>
    <property type="match status" value="1"/>
</dbReference>
<dbReference type="Proteomes" id="UP000298340">
    <property type="component" value="Unassembled WGS sequence"/>
</dbReference>
<protein>
    <submittedName>
        <fullName evidence="3">XRE family transcriptional regulator</fullName>
    </submittedName>
</protein>
<dbReference type="InterPro" id="IPR001387">
    <property type="entry name" value="Cro/C1-type_HTH"/>
</dbReference>
<keyword evidence="1" id="KW-0238">DNA-binding</keyword>
<accession>A0A4Y7U450</accession>
<gene>
    <name evidence="3" type="ORF">D0809_26720</name>
</gene>
<dbReference type="NCBIfam" id="NF041951">
    <property type="entry name" value="phage_RstR"/>
    <property type="match status" value="1"/>
</dbReference>
<dbReference type="InterPro" id="IPR049639">
    <property type="entry name" value="RstR"/>
</dbReference>
<dbReference type="InterPro" id="IPR010982">
    <property type="entry name" value="Lambda_DNA-bd_dom_sf"/>
</dbReference>
<dbReference type="Pfam" id="PF01381">
    <property type="entry name" value="HTH_3"/>
    <property type="match status" value="1"/>
</dbReference>
<dbReference type="PROSITE" id="PS50943">
    <property type="entry name" value="HTH_CROC1"/>
    <property type="match status" value="1"/>
</dbReference>
<reference evidence="3 4" key="1">
    <citation type="journal article" date="2018" name="Syst. Appl. Microbiol.">
        <title>Flavobacterium circumlabens sp. nov. and Flavobacterium cupreum sp. nov., two psychrotrophic species isolated from Antarctic environmental samples.</title>
        <authorList>
            <person name="Kralova S."/>
            <person name="Busse H.J."/>
            <person name="Svec P."/>
            <person name="Maslanova I."/>
            <person name="Stankova E."/>
            <person name="Bartak M."/>
            <person name="Sedlacek I."/>
        </authorList>
    </citation>
    <scope>NUCLEOTIDE SEQUENCE [LARGE SCALE GENOMIC DNA]</scope>
    <source>
        <strain evidence="3 4">CCM 8828</strain>
    </source>
</reference>
<dbReference type="EMBL" id="QWDN01000458">
    <property type="protein sequence ID" value="TEB41203.1"/>
    <property type="molecule type" value="Genomic_DNA"/>
</dbReference>
<feature type="non-terminal residue" evidence="3">
    <location>
        <position position="101"/>
    </location>
</feature>
<dbReference type="CDD" id="cd00093">
    <property type="entry name" value="HTH_XRE"/>
    <property type="match status" value="1"/>
</dbReference>
<organism evidence="3 4">
    <name type="scientific">Flavobacterium circumlabens</name>
    <dbReference type="NCBI Taxonomy" id="2133765"/>
    <lineage>
        <taxon>Bacteria</taxon>
        <taxon>Pseudomonadati</taxon>
        <taxon>Bacteroidota</taxon>
        <taxon>Flavobacteriia</taxon>
        <taxon>Flavobacteriales</taxon>
        <taxon>Flavobacteriaceae</taxon>
        <taxon>Flavobacterium</taxon>
    </lineage>
</organism>
<evidence type="ECO:0000313" key="3">
    <source>
        <dbReference type="EMBL" id="TEB41203.1"/>
    </source>
</evidence>
<evidence type="ECO:0000313" key="4">
    <source>
        <dbReference type="Proteomes" id="UP000298340"/>
    </source>
</evidence>
<evidence type="ECO:0000259" key="2">
    <source>
        <dbReference type="PROSITE" id="PS50943"/>
    </source>
</evidence>
<dbReference type="GO" id="GO:0003677">
    <property type="term" value="F:DNA binding"/>
    <property type="evidence" value="ECO:0007669"/>
    <property type="project" value="UniProtKB-KW"/>
</dbReference>
<dbReference type="SMART" id="SM00530">
    <property type="entry name" value="HTH_XRE"/>
    <property type="match status" value="1"/>
</dbReference>
<sequence length="101" mass="11432">MTTISERIKQLRTENNLTQSELAEKVGLTYVQIGRYEKGKSNPSSDVLQKLASVLGTSTDYLMNGKTGQVEAQLTDMELIKQFQEVEKLNPEEKHLVKTFL</sequence>
<comment type="caution">
    <text evidence="3">The sequence shown here is derived from an EMBL/GenBank/DDBJ whole genome shotgun (WGS) entry which is preliminary data.</text>
</comment>
<dbReference type="SUPFAM" id="SSF47413">
    <property type="entry name" value="lambda repressor-like DNA-binding domains"/>
    <property type="match status" value="1"/>
</dbReference>
<dbReference type="PANTHER" id="PTHR46558">
    <property type="entry name" value="TRACRIPTIONAL REGULATORY PROTEIN-RELATED-RELATED"/>
    <property type="match status" value="1"/>
</dbReference>
<feature type="domain" description="HTH cro/C1-type" evidence="2">
    <location>
        <begin position="8"/>
        <end position="62"/>
    </location>
</feature>
<proteinExistence type="predicted"/>
<name>A0A4Y7U450_9FLAO</name>
<evidence type="ECO:0000256" key="1">
    <source>
        <dbReference type="ARBA" id="ARBA00023125"/>
    </source>
</evidence>
<dbReference type="RefSeq" id="WP_134092413.1">
    <property type="nucleotide sequence ID" value="NZ_QWDN01000458.1"/>
</dbReference>